<evidence type="ECO:0000256" key="1">
    <source>
        <dbReference type="SAM" id="MobiDB-lite"/>
    </source>
</evidence>
<protein>
    <submittedName>
        <fullName evidence="3">Uncharacterized protein</fullName>
    </submittedName>
</protein>
<feature type="region of interest" description="Disordered" evidence="1">
    <location>
        <begin position="1"/>
        <end position="21"/>
    </location>
</feature>
<keyword evidence="2" id="KW-0812">Transmembrane</keyword>
<dbReference type="EMBL" id="CP119896">
    <property type="protein sequence ID" value="WFD27850.1"/>
    <property type="molecule type" value="Genomic_DNA"/>
</dbReference>
<keyword evidence="2" id="KW-0472">Membrane</keyword>
<dbReference type="Proteomes" id="UP001213623">
    <property type="component" value="Chromosome 5"/>
</dbReference>
<evidence type="ECO:0000313" key="3">
    <source>
        <dbReference type="EMBL" id="WFD27850.1"/>
    </source>
</evidence>
<evidence type="ECO:0000313" key="4">
    <source>
        <dbReference type="Proteomes" id="UP001213623"/>
    </source>
</evidence>
<dbReference type="AlphaFoldDB" id="A0AAF0J8B2"/>
<keyword evidence="2" id="KW-1133">Transmembrane helix</keyword>
<sequence length="318" mass="35319">MQNPYLSTGHGGAPYGQRPVTLLEPPTQMPMQSSANAYTDADTWNHRFSDQGKYADEPGVDETVMFADVNAPNSLEKSYWTRNGYRGIWLPEDRRAFQNQSLFMKILRMILSFLMIGIILTLCVLMLLFVFLRPPNIGMQNVLVPTVDDVKVESGTFQFNTEIKFVISNPNEVSATLKKVHAVAYDAAEQSIPIGSCTADDQVIAKKANTTLALPCELRYDANENADLSVIKDIATRCFETKQQLPILLKVHISFQLYSFSVPIDVSPTISIACPVTQQQVEKVLGKKLSDLGIGSSSRRSVQESLVQRLALPEAENV</sequence>
<proteinExistence type="predicted"/>
<accession>A0AAF0J8B2</accession>
<feature type="transmembrane region" description="Helical" evidence="2">
    <location>
        <begin position="110"/>
        <end position="132"/>
    </location>
</feature>
<gene>
    <name evidence="3" type="ORF">MNAN1_002856</name>
</gene>
<evidence type="ECO:0000256" key="2">
    <source>
        <dbReference type="SAM" id="Phobius"/>
    </source>
</evidence>
<dbReference type="Gene3D" id="2.60.40.1820">
    <property type="match status" value="1"/>
</dbReference>
<keyword evidence="4" id="KW-1185">Reference proteome</keyword>
<name>A0AAF0J8B2_9BASI</name>
<organism evidence="3 4">
    <name type="scientific">Malassezia nana</name>
    <dbReference type="NCBI Taxonomy" id="180528"/>
    <lineage>
        <taxon>Eukaryota</taxon>
        <taxon>Fungi</taxon>
        <taxon>Dikarya</taxon>
        <taxon>Basidiomycota</taxon>
        <taxon>Ustilaginomycotina</taxon>
        <taxon>Malasseziomycetes</taxon>
        <taxon>Malasseziales</taxon>
        <taxon>Malasseziaceae</taxon>
        <taxon>Malassezia</taxon>
    </lineage>
</organism>
<reference evidence="3" key="1">
    <citation type="submission" date="2023-03" db="EMBL/GenBank/DDBJ databases">
        <title>Mating type loci evolution in Malassezia.</title>
        <authorList>
            <person name="Coelho M.A."/>
        </authorList>
    </citation>
    <scope>NUCLEOTIDE SEQUENCE</scope>
    <source>
        <strain evidence="3">CBS 9557</strain>
    </source>
</reference>